<dbReference type="EMBL" id="LODT01000037">
    <property type="protein sequence ID" value="KYQ90734.1"/>
    <property type="molecule type" value="Genomic_DNA"/>
</dbReference>
<proteinExistence type="predicted"/>
<evidence type="ECO:0000313" key="2">
    <source>
        <dbReference type="EMBL" id="KYQ90734.1"/>
    </source>
</evidence>
<feature type="region of interest" description="Disordered" evidence="1">
    <location>
        <begin position="203"/>
        <end position="372"/>
    </location>
</feature>
<feature type="region of interest" description="Disordered" evidence="1">
    <location>
        <begin position="46"/>
        <end position="189"/>
    </location>
</feature>
<feature type="compositionally biased region" description="Polar residues" evidence="1">
    <location>
        <begin position="277"/>
        <end position="318"/>
    </location>
</feature>
<feature type="compositionally biased region" description="Polar residues" evidence="1">
    <location>
        <begin position="207"/>
        <end position="229"/>
    </location>
</feature>
<reference evidence="2 3" key="1">
    <citation type="submission" date="2015-12" db="EMBL/GenBank/DDBJ databases">
        <title>Dictyostelia acquired genes for synthesis and detection of signals that induce cell-type specialization by lateral gene transfer from prokaryotes.</title>
        <authorList>
            <person name="Gloeckner G."/>
            <person name="Schaap P."/>
        </authorList>
    </citation>
    <scope>NUCLEOTIDE SEQUENCE [LARGE SCALE GENOMIC DNA]</scope>
    <source>
        <strain evidence="2 3">TK</strain>
    </source>
</reference>
<gene>
    <name evidence="2" type="ORF">DLAC_09371</name>
</gene>
<comment type="caution">
    <text evidence="2">The sequence shown here is derived from an EMBL/GenBank/DDBJ whole genome shotgun (WGS) entry which is preliminary data.</text>
</comment>
<feature type="compositionally biased region" description="Acidic residues" evidence="1">
    <location>
        <begin position="140"/>
        <end position="159"/>
    </location>
</feature>
<dbReference type="Proteomes" id="UP000076078">
    <property type="component" value="Unassembled WGS sequence"/>
</dbReference>
<feature type="compositionally biased region" description="Polar residues" evidence="1">
    <location>
        <begin position="120"/>
        <end position="135"/>
    </location>
</feature>
<protein>
    <submittedName>
        <fullName evidence="2">Uncharacterized protein</fullName>
    </submittedName>
</protein>
<name>A0A151ZA34_TIELA</name>
<sequence>MKIKYHNYNYCLNFSHYIEEFEHQKLLTEPIEIRPDVYFDQKHSDLIYGSQPSQPKPTPTMNVVSRIKSPPPLVLGADNVPIKRGPGRPKKIYPNGEKPGSNKSTGGRRRGKPNLDKPGNSLSSSVQNTPVVNGVSSVSQDDESSSFSEDESEISDDEESLHNGQSNNTSIDQSNININNSTNSITKNNYQNIENSNNEQITTTTTPQLHPTNGNTDTMLQSSNGSINPPQKRKYTKTSLTQYDFDQIKNANNRRRAPIPDDQLNLNLIPKRKYKTHGSSNEQSKSNPNSDSELESPSPTDTPTNGSLSHSQQLNLTPINEHVFSKTDNDSQQPSKKLKYTLPPIMVPQSTPSTTDQPMFVKRGPGRPPKKK</sequence>
<accession>A0A151ZA34</accession>
<dbReference type="InParanoid" id="A0A151ZA34"/>
<evidence type="ECO:0000256" key="1">
    <source>
        <dbReference type="SAM" id="MobiDB-lite"/>
    </source>
</evidence>
<evidence type="ECO:0000313" key="3">
    <source>
        <dbReference type="Proteomes" id="UP000076078"/>
    </source>
</evidence>
<dbReference type="AlphaFoldDB" id="A0A151ZA34"/>
<organism evidence="2 3">
    <name type="scientific">Tieghemostelium lacteum</name>
    <name type="common">Slime mold</name>
    <name type="synonym">Dictyostelium lacteum</name>
    <dbReference type="NCBI Taxonomy" id="361077"/>
    <lineage>
        <taxon>Eukaryota</taxon>
        <taxon>Amoebozoa</taxon>
        <taxon>Evosea</taxon>
        <taxon>Eumycetozoa</taxon>
        <taxon>Dictyostelia</taxon>
        <taxon>Dictyosteliales</taxon>
        <taxon>Raperosteliaceae</taxon>
        <taxon>Tieghemostelium</taxon>
    </lineage>
</organism>
<feature type="compositionally biased region" description="Low complexity" evidence="1">
    <location>
        <begin position="166"/>
        <end position="189"/>
    </location>
</feature>
<keyword evidence="3" id="KW-1185">Reference proteome</keyword>
<feature type="compositionally biased region" description="Polar residues" evidence="1">
    <location>
        <begin position="348"/>
        <end position="357"/>
    </location>
</feature>